<dbReference type="InterPro" id="IPR041657">
    <property type="entry name" value="HTH_17"/>
</dbReference>
<name>A0A2H0VEQ1_9BACT</name>
<reference evidence="3" key="1">
    <citation type="submission" date="2017-09" db="EMBL/GenBank/DDBJ databases">
        <title>Depth-based differentiation of microbial function through sediment-hosted aquifers and enrichment of novel symbionts in the deep terrestrial subsurface.</title>
        <authorList>
            <person name="Probst A.J."/>
            <person name="Ladd B."/>
            <person name="Jarett J.K."/>
            <person name="Geller-Mcgrath D.E."/>
            <person name="Sieber C.M.K."/>
            <person name="Emerson J.B."/>
            <person name="Anantharaman K."/>
            <person name="Thomas B.C."/>
            <person name="Malmstrom R."/>
            <person name="Stieglmeier M."/>
            <person name="Klingl A."/>
            <person name="Woyke T."/>
            <person name="Ryan C.M."/>
            <person name="Banfield J.F."/>
        </authorList>
    </citation>
    <scope>NUCLEOTIDE SEQUENCE [LARGE SCALE GENOMIC DNA]</scope>
</reference>
<dbReference type="InterPro" id="IPR009061">
    <property type="entry name" value="DNA-bd_dom_put_sf"/>
</dbReference>
<evidence type="ECO:0000313" key="2">
    <source>
        <dbReference type="EMBL" id="PIR97587.1"/>
    </source>
</evidence>
<feature type="domain" description="Helix-turn-helix" evidence="1">
    <location>
        <begin position="10"/>
        <end position="57"/>
    </location>
</feature>
<evidence type="ECO:0000259" key="1">
    <source>
        <dbReference type="Pfam" id="PF12728"/>
    </source>
</evidence>
<accession>A0A2H0VEQ1</accession>
<dbReference type="Pfam" id="PF12728">
    <property type="entry name" value="HTH_17"/>
    <property type="match status" value="1"/>
</dbReference>
<dbReference type="Proteomes" id="UP000230557">
    <property type="component" value="Unassembled WGS sequence"/>
</dbReference>
<protein>
    <recommendedName>
        <fullName evidence="1">Helix-turn-helix domain-containing protein</fullName>
    </recommendedName>
</protein>
<dbReference type="AlphaFoldDB" id="A0A2H0VEQ1"/>
<sequence length="68" mass="8000">MIEVKDKILHVPQIAKFFGVADKTVWEWCKTGKLPAFKIGKEWRIRKSDLQKMINQKIKTPKSQKALF</sequence>
<evidence type="ECO:0000313" key="3">
    <source>
        <dbReference type="Proteomes" id="UP000230557"/>
    </source>
</evidence>
<proteinExistence type="predicted"/>
<dbReference type="SUPFAM" id="SSF46955">
    <property type="entry name" value="Putative DNA-binding domain"/>
    <property type="match status" value="1"/>
</dbReference>
<dbReference type="GO" id="GO:0003677">
    <property type="term" value="F:DNA binding"/>
    <property type="evidence" value="ECO:0007669"/>
    <property type="project" value="InterPro"/>
</dbReference>
<dbReference type="EMBL" id="PFAJ01000007">
    <property type="protein sequence ID" value="PIR97587.1"/>
    <property type="molecule type" value="Genomic_DNA"/>
</dbReference>
<gene>
    <name evidence="2" type="ORF">COT91_00730</name>
</gene>
<dbReference type="NCBIfam" id="TIGR01764">
    <property type="entry name" value="excise"/>
    <property type="match status" value="1"/>
</dbReference>
<dbReference type="InterPro" id="IPR010093">
    <property type="entry name" value="SinI_DNA-bd"/>
</dbReference>
<organism evidence="2 3">
    <name type="scientific">Candidatus Doudnabacteria bacterium CG10_big_fil_rev_8_21_14_0_10_41_10</name>
    <dbReference type="NCBI Taxonomy" id="1974551"/>
    <lineage>
        <taxon>Bacteria</taxon>
        <taxon>Candidatus Doudnaibacteriota</taxon>
    </lineage>
</organism>
<comment type="caution">
    <text evidence="2">The sequence shown here is derived from an EMBL/GenBank/DDBJ whole genome shotgun (WGS) entry which is preliminary data.</text>
</comment>